<reference evidence="5" key="1">
    <citation type="submission" date="2022-11" db="EMBL/GenBank/DDBJ databases">
        <authorList>
            <person name="Somphong A."/>
            <person name="Phongsopitanun W."/>
        </authorList>
    </citation>
    <scope>NUCLEOTIDE SEQUENCE</scope>
    <source>
        <strain evidence="5">Pm04-4</strain>
    </source>
</reference>
<evidence type="ECO:0000313" key="5">
    <source>
        <dbReference type="EMBL" id="MCY1137165.1"/>
    </source>
</evidence>
<organism evidence="5 6">
    <name type="scientific">Paractinoplanes pyxinae</name>
    <dbReference type="NCBI Taxonomy" id="2997416"/>
    <lineage>
        <taxon>Bacteria</taxon>
        <taxon>Bacillati</taxon>
        <taxon>Actinomycetota</taxon>
        <taxon>Actinomycetes</taxon>
        <taxon>Micromonosporales</taxon>
        <taxon>Micromonosporaceae</taxon>
        <taxon>Paractinoplanes</taxon>
    </lineage>
</organism>
<accession>A0ABT4ASE6</accession>
<dbReference type="Pfam" id="PF00393">
    <property type="entry name" value="6PGD"/>
    <property type="match status" value="1"/>
</dbReference>
<dbReference type="Proteomes" id="UP001151002">
    <property type="component" value="Unassembled WGS sequence"/>
</dbReference>
<protein>
    <recommendedName>
        <fullName evidence="4">6-phosphogluconate dehydrogenase C-terminal domain-containing protein</fullName>
    </recommendedName>
</protein>
<dbReference type="EMBL" id="JAPNTZ010000001">
    <property type="protein sequence ID" value="MCY1137165.1"/>
    <property type="molecule type" value="Genomic_DNA"/>
</dbReference>
<dbReference type="PANTHER" id="PTHR11811">
    <property type="entry name" value="6-PHOSPHOGLUCONATE DEHYDROGENASE"/>
    <property type="match status" value="1"/>
</dbReference>
<dbReference type="RefSeq" id="WP_267560997.1">
    <property type="nucleotide sequence ID" value="NZ_JAPNTZ010000001.1"/>
</dbReference>
<dbReference type="Gene3D" id="1.10.1040.10">
    <property type="entry name" value="N-(1-d-carboxylethyl)-l-norvaline Dehydrogenase, domain 2"/>
    <property type="match status" value="1"/>
</dbReference>
<dbReference type="InterPro" id="IPR006114">
    <property type="entry name" value="6PGDH_C"/>
</dbReference>
<evidence type="ECO:0000259" key="4">
    <source>
        <dbReference type="SMART" id="SM01350"/>
    </source>
</evidence>
<dbReference type="InterPro" id="IPR008927">
    <property type="entry name" value="6-PGluconate_DH-like_C_sf"/>
</dbReference>
<dbReference type="SUPFAM" id="SSF48179">
    <property type="entry name" value="6-phosphogluconate dehydrogenase C-terminal domain-like"/>
    <property type="match status" value="1"/>
</dbReference>
<dbReference type="Gene3D" id="3.40.50.720">
    <property type="entry name" value="NAD(P)-binding Rossmann-like Domain"/>
    <property type="match status" value="1"/>
</dbReference>
<dbReference type="SMART" id="SM01350">
    <property type="entry name" value="6PGD"/>
    <property type="match status" value="1"/>
</dbReference>
<evidence type="ECO:0000256" key="1">
    <source>
        <dbReference type="ARBA" id="ARBA00008419"/>
    </source>
</evidence>
<sequence length="263" mass="28158">MIVEGGAHVLSCGVTRDAAMLREGPAYVVGGNHAAYLRVRPILRATAAREQNVPCVAYAGTGVAGHSAQHVHDDLAAADLQLAVDAYELIVTGLGRKPEAAGEIFADWDTGELRSRLMETAARVLGRPDDRPFADHLAAELGVPAIPQAATEATGELDVTVPEIFEALYSARIDAYSRAFERLPVEHRASIASAWRAGSAIGGRFLNYVREAFEAEPVPARLEDDLYFAGVLRHYRPAWRRVTAEAARIGLAVPSLRAPASAA</sequence>
<keyword evidence="2" id="KW-0560">Oxidoreductase</keyword>
<dbReference type="InterPro" id="IPR013328">
    <property type="entry name" value="6PGD_dom2"/>
</dbReference>
<evidence type="ECO:0000256" key="2">
    <source>
        <dbReference type="ARBA" id="ARBA00023002"/>
    </source>
</evidence>
<comment type="caution">
    <text evidence="5">The sequence shown here is derived from an EMBL/GenBank/DDBJ whole genome shotgun (WGS) entry which is preliminary data.</text>
</comment>
<keyword evidence="3" id="KW-0311">Gluconate utilization</keyword>
<gene>
    <name evidence="5" type="ORF">OWR29_04080</name>
</gene>
<name>A0ABT4ASE6_9ACTN</name>
<keyword evidence="6" id="KW-1185">Reference proteome</keyword>
<comment type="similarity">
    <text evidence="1">Belongs to the 6-phosphogluconate dehydrogenase family.</text>
</comment>
<evidence type="ECO:0000256" key="3">
    <source>
        <dbReference type="ARBA" id="ARBA00023064"/>
    </source>
</evidence>
<dbReference type="InterPro" id="IPR006183">
    <property type="entry name" value="Pgluconate_DH"/>
</dbReference>
<proteinExistence type="inferred from homology"/>
<feature type="domain" description="6-phosphogluconate dehydrogenase C-terminal" evidence="4">
    <location>
        <begin position="78"/>
        <end position="262"/>
    </location>
</feature>
<evidence type="ECO:0000313" key="6">
    <source>
        <dbReference type="Proteomes" id="UP001151002"/>
    </source>
</evidence>